<reference evidence="5 6" key="1">
    <citation type="submission" date="2022-08" db="EMBL/GenBank/DDBJ databases">
        <title>Paenibacillus endoradicis sp. nov., Paenibacillus radicibacter sp. nov and Paenibacillus pararadicis sp. nov., three cold-adapted plant growth-promoting bacteria isolated from root of Larix gmelinii in Great Khingan.</title>
        <authorList>
            <person name="Xue H."/>
        </authorList>
    </citation>
    <scope>NUCLEOTIDE SEQUENCE [LARGE SCALE GENOMIC DNA]</scope>
    <source>
        <strain evidence="5 6">N5-1-1-5</strain>
    </source>
</reference>
<dbReference type="Gene3D" id="2.60.40.4380">
    <property type="entry name" value="Translational regulator CsrA"/>
    <property type="match status" value="1"/>
</dbReference>
<evidence type="ECO:0000256" key="1">
    <source>
        <dbReference type="ARBA" id="ARBA00022490"/>
    </source>
</evidence>
<dbReference type="EMBL" id="JANQBD010000009">
    <property type="protein sequence ID" value="MCR8632370.1"/>
    <property type="molecule type" value="Genomic_DNA"/>
</dbReference>
<dbReference type="SUPFAM" id="SSF117130">
    <property type="entry name" value="CsrA-like"/>
    <property type="match status" value="1"/>
</dbReference>
<dbReference type="PANTHER" id="PTHR34984">
    <property type="entry name" value="CARBON STORAGE REGULATOR"/>
    <property type="match status" value="1"/>
</dbReference>
<evidence type="ECO:0000313" key="6">
    <source>
        <dbReference type="Proteomes" id="UP001300012"/>
    </source>
</evidence>
<comment type="caution">
    <text evidence="5">The sequence shown here is derived from an EMBL/GenBank/DDBJ whole genome shotgun (WGS) entry which is preliminary data.</text>
</comment>
<keyword evidence="3 4" id="KW-0694">RNA-binding</keyword>
<keyword evidence="4" id="KW-1005">Bacterial flagellum biogenesis</keyword>
<comment type="similarity">
    <text evidence="4">Belongs to the CsrA/RsmA family.</text>
</comment>
<comment type="subcellular location">
    <subcellularLocation>
        <location evidence="4">Cytoplasm</location>
    </subcellularLocation>
</comment>
<organism evidence="5 6">
    <name type="scientific">Paenibacillus radicis</name>
    <name type="common">ex Xue et al. 2023</name>
    <dbReference type="NCBI Taxonomy" id="2972489"/>
    <lineage>
        <taxon>Bacteria</taxon>
        <taxon>Bacillati</taxon>
        <taxon>Bacillota</taxon>
        <taxon>Bacilli</taxon>
        <taxon>Bacillales</taxon>
        <taxon>Paenibacillaceae</taxon>
        <taxon>Paenibacillus</taxon>
    </lineage>
</organism>
<dbReference type="InterPro" id="IPR036107">
    <property type="entry name" value="CsrA_sf"/>
</dbReference>
<dbReference type="NCBIfam" id="TIGR00202">
    <property type="entry name" value="csrA"/>
    <property type="match status" value="1"/>
</dbReference>
<comment type="subunit">
    <text evidence="4">Homodimer; the beta-strands of each monomer intercalate to form a hydrophobic core, while the alpha-helices form wings that extend away from the core.</text>
</comment>
<proteinExistence type="inferred from homology"/>
<keyword evidence="2 4" id="KW-0810">Translation regulation</keyword>
<evidence type="ECO:0000313" key="5">
    <source>
        <dbReference type="EMBL" id="MCR8632370.1"/>
    </source>
</evidence>
<sequence>MLVLARKKGESIIIGDQIELVVLGVEGDVVKLGIQAPKKVQVYRKEIYDAIKENNREASSQSLDMESLNKLYKKE</sequence>
<keyword evidence="1 4" id="KW-0963">Cytoplasm</keyword>
<dbReference type="HAMAP" id="MF_00167">
    <property type="entry name" value="CsrA"/>
    <property type="match status" value="1"/>
</dbReference>
<dbReference type="Pfam" id="PF02599">
    <property type="entry name" value="CsrA"/>
    <property type="match status" value="1"/>
</dbReference>
<keyword evidence="6" id="KW-1185">Reference proteome</keyword>
<comment type="function">
    <text evidence="4">A translational regulator that binds mRNA to regulate translation initiation and/or mRNA stability. Usually binds in the 5'-UTR at or near the Shine-Dalgarno sequence preventing ribosome-binding, thus repressing translation. Its main target seems to be the major flagellin gene, while its function is anatagonized by FliW.</text>
</comment>
<evidence type="ECO:0000256" key="4">
    <source>
        <dbReference type="HAMAP-Rule" id="MF_00167"/>
    </source>
</evidence>
<keyword evidence="4" id="KW-0678">Repressor</keyword>
<dbReference type="NCBIfam" id="NF002469">
    <property type="entry name" value="PRK01712.1"/>
    <property type="match status" value="1"/>
</dbReference>
<evidence type="ECO:0000256" key="2">
    <source>
        <dbReference type="ARBA" id="ARBA00022845"/>
    </source>
</evidence>
<protein>
    <recommendedName>
        <fullName evidence="4">Translational regulator CsrA</fullName>
    </recommendedName>
</protein>
<dbReference type="Proteomes" id="UP001300012">
    <property type="component" value="Unassembled WGS sequence"/>
</dbReference>
<evidence type="ECO:0000256" key="3">
    <source>
        <dbReference type="ARBA" id="ARBA00022884"/>
    </source>
</evidence>
<dbReference type="RefSeq" id="WP_258213957.1">
    <property type="nucleotide sequence ID" value="NZ_JANQBD010000009.1"/>
</dbReference>
<dbReference type="InterPro" id="IPR003751">
    <property type="entry name" value="CsrA"/>
</dbReference>
<name>A0ABT1YK62_9BACL</name>
<accession>A0ABT1YK62</accession>
<gene>
    <name evidence="4 5" type="primary">csrA</name>
    <name evidence="5" type="ORF">NV381_14260</name>
</gene>
<dbReference type="PANTHER" id="PTHR34984:SF1">
    <property type="entry name" value="CARBON STORAGE REGULATOR"/>
    <property type="match status" value="1"/>
</dbReference>